<dbReference type="AlphaFoldDB" id="A0A845AAA1"/>
<name>A0A845AAA1_9SPHN</name>
<dbReference type="OrthoDB" id="7425321at2"/>
<comment type="caution">
    <text evidence="1">The sequence shown here is derived from an EMBL/GenBank/DDBJ whole genome shotgun (WGS) entry which is preliminary data.</text>
</comment>
<evidence type="ECO:0000313" key="2">
    <source>
        <dbReference type="Proteomes" id="UP000460561"/>
    </source>
</evidence>
<proteinExistence type="predicted"/>
<reference evidence="1 2" key="1">
    <citation type="submission" date="2019-12" db="EMBL/GenBank/DDBJ databases">
        <title>Genomic-based taxomic classification of the family Erythrobacteraceae.</title>
        <authorList>
            <person name="Xu L."/>
        </authorList>
    </citation>
    <scope>NUCLEOTIDE SEQUENCE [LARGE SCALE GENOMIC DNA]</scope>
    <source>
        <strain evidence="1 2">DSM 18604</strain>
    </source>
</reference>
<dbReference type="EMBL" id="WTYQ01000004">
    <property type="protein sequence ID" value="MXP26614.1"/>
    <property type="molecule type" value="Genomic_DNA"/>
</dbReference>
<evidence type="ECO:0000313" key="1">
    <source>
        <dbReference type="EMBL" id="MXP26614.1"/>
    </source>
</evidence>
<keyword evidence="2" id="KW-1185">Reference proteome</keyword>
<dbReference type="RefSeq" id="WP_160739829.1">
    <property type="nucleotide sequence ID" value="NZ_WTYQ01000004.1"/>
</dbReference>
<sequence length="182" mass="19406">MIRATRRTVIGGAALGVAAVSTVSSLGGWRWRHGDERVLLYDGSLSAGQRFATAGEAHGVASQAIEGDRVRFTRQLLENRPAMIAGVSRYADAMMIEDIANEANYQRVALLQGRAASCTGQDCRSGWSALGRVAQAADGEWVEALAEFAAKPAASFNHVLQQSLRVKPDAGLVLGWLLTPRG</sequence>
<dbReference type="Proteomes" id="UP000460561">
    <property type="component" value="Unassembled WGS sequence"/>
</dbReference>
<accession>A0A845AAA1</accession>
<gene>
    <name evidence="1" type="ORF">GRI39_11265</name>
</gene>
<organism evidence="1 2">
    <name type="scientific">Altericroceibacterium indicum</name>
    <dbReference type="NCBI Taxonomy" id="374177"/>
    <lineage>
        <taxon>Bacteria</taxon>
        <taxon>Pseudomonadati</taxon>
        <taxon>Pseudomonadota</taxon>
        <taxon>Alphaproteobacteria</taxon>
        <taxon>Sphingomonadales</taxon>
        <taxon>Erythrobacteraceae</taxon>
        <taxon>Altericroceibacterium</taxon>
    </lineage>
</organism>
<protein>
    <submittedName>
        <fullName evidence="1">Uncharacterized protein</fullName>
    </submittedName>
</protein>